<comment type="caution">
    <text evidence="1">The sequence shown here is derived from an EMBL/GenBank/DDBJ whole genome shotgun (WGS) entry which is preliminary data.</text>
</comment>
<dbReference type="OrthoDB" id="6882193at2"/>
<gene>
    <name evidence="1" type="ORF">BLL36_06850</name>
</gene>
<name>A0A1V2KDK9_PSECE</name>
<protein>
    <submittedName>
        <fullName evidence="1">Uncharacterized protein</fullName>
    </submittedName>
</protein>
<dbReference type="Proteomes" id="UP000189295">
    <property type="component" value="Unassembled WGS sequence"/>
</dbReference>
<reference evidence="1 2" key="1">
    <citation type="submission" date="2016-10" db="EMBL/GenBank/DDBJ databases">
        <title>Pseudomonas lactis sp. nov. and Pseudomonas paralactis sp. nov., isolated from bovine raw milk.</title>
        <authorList>
            <person name="Von Neubeck M."/>
            <person name="Huptas C."/>
            <person name="Glueck C."/>
            <person name="Krewinkel M."/>
            <person name="Stoeckel M."/>
            <person name="Stressler T."/>
            <person name="Fischer L."/>
            <person name="Hinrichs J."/>
            <person name="Scherer S."/>
            <person name="Wenning M."/>
        </authorList>
    </citation>
    <scope>NUCLEOTIDE SEQUENCE [LARGE SCALE GENOMIC DNA]</scope>
    <source>
        <strain evidence="1 2">DSM 17516</strain>
    </source>
</reference>
<evidence type="ECO:0000313" key="2">
    <source>
        <dbReference type="Proteomes" id="UP000189295"/>
    </source>
</evidence>
<evidence type="ECO:0000313" key="1">
    <source>
        <dbReference type="EMBL" id="ONH55827.1"/>
    </source>
</evidence>
<dbReference type="EMBL" id="MNPW01000003">
    <property type="protein sequence ID" value="ONH55827.1"/>
    <property type="molecule type" value="Genomic_DNA"/>
</dbReference>
<accession>A0A1V2KDK9</accession>
<dbReference type="RefSeq" id="WP_076950742.1">
    <property type="nucleotide sequence ID" value="NZ_MNPW01000003.1"/>
</dbReference>
<organism evidence="1 2">
    <name type="scientific">Pseudomonas cedrina subsp. cedrina</name>
    <dbReference type="NCBI Taxonomy" id="76762"/>
    <lineage>
        <taxon>Bacteria</taxon>
        <taxon>Pseudomonadati</taxon>
        <taxon>Pseudomonadota</taxon>
        <taxon>Gammaproteobacteria</taxon>
        <taxon>Pseudomonadales</taxon>
        <taxon>Pseudomonadaceae</taxon>
        <taxon>Pseudomonas</taxon>
    </lineage>
</organism>
<dbReference type="AlphaFoldDB" id="A0A1V2KDK9"/>
<sequence>MHQVVERALSVIAAESALPQYAEAFSAARAVVLELGEQNLADRLFADIPDLISFMQVARLFDFLAWQTDDNGSATTRTVERWLIEGTNLRKIQIALNLDVYPFPDEHEMYRVLSDVAISHPHMADKCQQMISSRQNR</sequence>
<proteinExistence type="predicted"/>